<sequence length="274" mass="31724">MWKTEYYISQIKKARLERVFKFCTTEIEEKKMPKNLYSDIYHILKGEIDSNVYPPKTILPGEEELSQRFSVTRNTIRRALKKLQSDGLVYTVKGRGVVVLEPIVDNRVIFSAANHYGFQDLMSFPQNKFIKKLSTKVLKFEEVEIDDELSKHTSFSIGDMAYYVERLRLVNGKAMAMDTSYFRQDNMPNLTIENAQNSIYQYIRDEKLFKIAAARSVATVETVTQKEADVLDLKEANCVGALKKYVYTDLGNLFECTETKYVPDHFSLVGFESY</sequence>
<dbReference type="Pfam" id="PF00392">
    <property type="entry name" value="GntR"/>
    <property type="match status" value="1"/>
</dbReference>
<protein>
    <submittedName>
        <fullName evidence="5">GntR-family transcriptional regulator</fullName>
    </submittedName>
</protein>
<comment type="caution">
    <text evidence="5">The sequence shown here is derived from an EMBL/GenBank/DDBJ whole genome shotgun (WGS) entry which is preliminary data.</text>
</comment>
<reference evidence="5 6" key="1">
    <citation type="journal article" date="2015" name="Genome Announc.">
        <title>Expanding the biotechnology potential of lactobacilli through comparative genomics of 213 strains and associated genera.</title>
        <authorList>
            <person name="Sun Z."/>
            <person name="Harris H.M."/>
            <person name="McCann A."/>
            <person name="Guo C."/>
            <person name="Argimon S."/>
            <person name="Zhang W."/>
            <person name="Yang X."/>
            <person name="Jeffery I.B."/>
            <person name="Cooney J.C."/>
            <person name="Kagawa T.F."/>
            <person name="Liu W."/>
            <person name="Song Y."/>
            <person name="Salvetti E."/>
            <person name="Wrobel A."/>
            <person name="Rasinkangas P."/>
            <person name="Parkhill J."/>
            <person name="Rea M.C."/>
            <person name="O'Sullivan O."/>
            <person name="Ritari J."/>
            <person name="Douillard F.P."/>
            <person name="Paul Ross R."/>
            <person name="Yang R."/>
            <person name="Briner A.E."/>
            <person name="Felis G.E."/>
            <person name="de Vos W.M."/>
            <person name="Barrangou R."/>
            <person name="Klaenhammer T.R."/>
            <person name="Caufield P.W."/>
            <person name="Cui Y."/>
            <person name="Zhang H."/>
            <person name="O'Toole P.W."/>
        </authorList>
    </citation>
    <scope>NUCLEOTIDE SEQUENCE [LARGE SCALE GENOMIC DNA]</scope>
    <source>
        <strain evidence="5 6">JCM 17355</strain>
    </source>
</reference>
<keyword evidence="1" id="KW-0805">Transcription regulation</keyword>
<dbReference type="SUPFAM" id="SSF64288">
    <property type="entry name" value="Chorismate lyase-like"/>
    <property type="match status" value="1"/>
</dbReference>
<dbReference type="InterPro" id="IPR000524">
    <property type="entry name" value="Tscrpt_reg_HTH_GntR"/>
</dbReference>
<dbReference type="SMART" id="SM00345">
    <property type="entry name" value="HTH_GNTR"/>
    <property type="match status" value="1"/>
</dbReference>
<dbReference type="InterPro" id="IPR050679">
    <property type="entry name" value="Bact_HTH_transcr_reg"/>
</dbReference>
<dbReference type="Pfam" id="PF07702">
    <property type="entry name" value="UTRA"/>
    <property type="match status" value="1"/>
</dbReference>
<proteinExistence type="predicted"/>
<keyword evidence="3" id="KW-0804">Transcription</keyword>
<dbReference type="Proteomes" id="UP000051379">
    <property type="component" value="Unassembled WGS sequence"/>
</dbReference>
<dbReference type="InterPro" id="IPR036388">
    <property type="entry name" value="WH-like_DNA-bd_sf"/>
</dbReference>
<evidence type="ECO:0000256" key="1">
    <source>
        <dbReference type="ARBA" id="ARBA00023015"/>
    </source>
</evidence>
<evidence type="ECO:0000256" key="3">
    <source>
        <dbReference type="ARBA" id="ARBA00023163"/>
    </source>
</evidence>
<organism evidence="5 6">
    <name type="scientific">Companilactobacillus futsaii JCM 17355</name>
    <dbReference type="NCBI Taxonomy" id="1423818"/>
    <lineage>
        <taxon>Bacteria</taxon>
        <taxon>Bacillati</taxon>
        <taxon>Bacillota</taxon>
        <taxon>Bacilli</taxon>
        <taxon>Lactobacillales</taxon>
        <taxon>Lactobacillaceae</taxon>
        <taxon>Companilactobacillus</taxon>
    </lineage>
</organism>
<dbReference type="SMART" id="SM00866">
    <property type="entry name" value="UTRA"/>
    <property type="match status" value="1"/>
</dbReference>
<evidence type="ECO:0000313" key="5">
    <source>
        <dbReference type="EMBL" id="KRK98373.1"/>
    </source>
</evidence>
<dbReference type="InterPro" id="IPR028978">
    <property type="entry name" value="Chorismate_lyase_/UTRA_dom_sf"/>
</dbReference>
<dbReference type="InterPro" id="IPR011663">
    <property type="entry name" value="UTRA"/>
</dbReference>
<dbReference type="Gene3D" id="3.40.1410.10">
    <property type="entry name" value="Chorismate lyase-like"/>
    <property type="match status" value="1"/>
</dbReference>
<evidence type="ECO:0000313" key="6">
    <source>
        <dbReference type="Proteomes" id="UP000051379"/>
    </source>
</evidence>
<dbReference type="PRINTS" id="PR00035">
    <property type="entry name" value="HTHGNTR"/>
</dbReference>
<evidence type="ECO:0000256" key="2">
    <source>
        <dbReference type="ARBA" id="ARBA00023125"/>
    </source>
</evidence>
<keyword evidence="6" id="KW-1185">Reference proteome</keyword>
<dbReference type="EMBL" id="AZDO01000023">
    <property type="protein sequence ID" value="KRK98373.1"/>
    <property type="molecule type" value="Genomic_DNA"/>
</dbReference>
<dbReference type="PANTHER" id="PTHR44846">
    <property type="entry name" value="MANNOSYL-D-GLYCERATE TRANSPORT/METABOLISM SYSTEM REPRESSOR MNGR-RELATED"/>
    <property type="match status" value="1"/>
</dbReference>
<dbReference type="SUPFAM" id="SSF46785">
    <property type="entry name" value="Winged helix' DNA-binding domain"/>
    <property type="match status" value="1"/>
</dbReference>
<dbReference type="CDD" id="cd07377">
    <property type="entry name" value="WHTH_GntR"/>
    <property type="match status" value="1"/>
</dbReference>
<dbReference type="InterPro" id="IPR036390">
    <property type="entry name" value="WH_DNA-bd_sf"/>
</dbReference>
<dbReference type="PROSITE" id="PS50949">
    <property type="entry name" value="HTH_GNTR"/>
    <property type="match status" value="1"/>
</dbReference>
<dbReference type="PANTHER" id="PTHR44846:SF12">
    <property type="entry name" value="HTH-TYPE TRANSCRIPTIONAL REGULATOR TRER"/>
    <property type="match status" value="1"/>
</dbReference>
<keyword evidence="2" id="KW-0238">DNA-binding</keyword>
<feature type="domain" description="HTH gntR-type" evidence="4">
    <location>
        <begin position="34"/>
        <end position="102"/>
    </location>
</feature>
<accession>A0ABR5P974</accession>
<name>A0ABR5P974_9LACO</name>
<evidence type="ECO:0000259" key="4">
    <source>
        <dbReference type="PROSITE" id="PS50949"/>
    </source>
</evidence>
<dbReference type="Gene3D" id="1.10.10.10">
    <property type="entry name" value="Winged helix-like DNA-binding domain superfamily/Winged helix DNA-binding domain"/>
    <property type="match status" value="1"/>
</dbReference>
<gene>
    <name evidence="5" type="ORF">FC88_GL001084</name>
</gene>